<evidence type="ECO:0000256" key="6">
    <source>
        <dbReference type="RuleBase" id="RU364082"/>
    </source>
</evidence>
<gene>
    <name evidence="8" type="primary">rfbD</name>
    <name evidence="8" type="ORF">LYB30171_00867</name>
</gene>
<dbReference type="InterPro" id="IPR029903">
    <property type="entry name" value="RmlD-like-bd"/>
</dbReference>
<dbReference type="CDD" id="cd05254">
    <property type="entry name" value="dTDP_HR_like_SDR_e"/>
    <property type="match status" value="1"/>
</dbReference>
<dbReference type="Pfam" id="PF04321">
    <property type="entry name" value="RmlD_sub_bind"/>
    <property type="match status" value="1"/>
</dbReference>
<dbReference type="EMBL" id="OU015430">
    <property type="protein sequence ID" value="CAG4971005.1"/>
    <property type="molecule type" value="Genomic_DNA"/>
</dbReference>
<evidence type="ECO:0000259" key="7">
    <source>
        <dbReference type="Pfam" id="PF04321"/>
    </source>
</evidence>
<dbReference type="InterPro" id="IPR036291">
    <property type="entry name" value="NAD(P)-bd_dom_sf"/>
</dbReference>
<proteinExistence type="inferred from homology"/>
<comment type="function">
    <text evidence="6">Catalyzes the reduction of dTDP-6-deoxy-L-lyxo-4-hexulose to yield dTDP-L-rhamnose.</text>
</comment>
<keyword evidence="9" id="KW-1185">Reference proteome</keyword>
<dbReference type="EC" id="1.1.1.133" evidence="3 6"/>
<dbReference type="PANTHER" id="PTHR10491:SF4">
    <property type="entry name" value="METHIONINE ADENOSYLTRANSFERASE 2 SUBUNIT BETA"/>
    <property type="match status" value="1"/>
</dbReference>
<name>A0ABM8UE46_9GAMM</name>
<comment type="pathway">
    <text evidence="1 6">Carbohydrate biosynthesis; dTDP-L-rhamnose biosynthesis.</text>
</comment>
<sequence length="297" mass="32025">MKILLLGGNGQVGHECRRSLATLGEVVITTRSGNLPDGTDCESLDLARLDTIAPLVERVAPDVVVNATAYTAVDRAEDDVDTAFLINRDAPARLAEVCAARGSRLVHFSTDYVFDGAGTRPWREDDAPAPLGVYGQSKLAGEQAIQASAAHHLILRTAWVYGLHGANFLLTMLRLAEEREELSVVADQVGSPTPAWLIADVTATILRQGMAASGVCHLVSAGQTSWHGFAEAIFDEAHDLGLLARKPRVTPIPTSGFPTRATRPAYSVLDTGRLEREFGIELPAWRQALRTTLQQRA</sequence>
<reference evidence="8 9" key="1">
    <citation type="submission" date="2021-04" db="EMBL/GenBank/DDBJ databases">
        <authorList>
            <person name="Rodrigo-Torres L."/>
            <person name="Arahal R. D."/>
            <person name="Lucena T."/>
        </authorList>
    </citation>
    <scope>NUCLEOTIDE SEQUENCE [LARGE SCALE GENOMIC DNA]</scope>
    <source>
        <strain evidence="8 9">CECT 30171</strain>
    </source>
</reference>
<evidence type="ECO:0000313" key="8">
    <source>
        <dbReference type="EMBL" id="CAG4971005.1"/>
    </source>
</evidence>
<dbReference type="Gene3D" id="3.40.50.720">
    <property type="entry name" value="NAD(P)-binding Rossmann-like Domain"/>
    <property type="match status" value="1"/>
</dbReference>
<keyword evidence="6" id="KW-0521">NADP</keyword>
<organism evidence="8 9">
    <name type="scientific">Novilysobacter luteus</name>
    <dbReference type="NCBI Taxonomy" id="2822368"/>
    <lineage>
        <taxon>Bacteria</taxon>
        <taxon>Pseudomonadati</taxon>
        <taxon>Pseudomonadota</taxon>
        <taxon>Gammaproteobacteria</taxon>
        <taxon>Lysobacterales</taxon>
        <taxon>Lysobacteraceae</taxon>
        <taxon>Novilysobacter</taxon>
    </lineage>
</organism>
<dbReference type="Gene3D" id="3.90.25.10">
    <property type="entry name" value="UDP-galactose 4-epimerase, domain 1"/>
    <property type="match status" value="1"/>
</dbReference>
<evidence type="ECO:0000256" key="3">
    <source>
        <dbReference type="ARBA" id="ARBA00012929"/>
    </source>
</evidence>
<evidence type="ECO:0000256" key="5">
    <source>
        <dbReference type="ARBA" id="ARBA00048200"/>
    </source>
</evidence>
<evidence type="ECO:0000313" key="9">
    <source>
        <dbReference type="Proteomes" id="UP000680116"/>
    </source>
</evidence>
<dbReference type="SUPFAM" id="SSF51735">
    <property type="entry name" value="NAD(P)-binding Rossmann-fold domains"/>
    <property type="match status" value="1"/>
</dbReference>
<dbReference type="PANTHER" id="PTHR10491">
    <property type="entry name" value="DTDP-4-DEHYDRORHAMNOSE REDUCTASE"/>
    <property type="match status" value="1"/>
</dbReference>
<comment type="similarity">
    <text evidence="2 6">Belongs to the dTDP-4-dehydrorhamnose reductase family.</text>
</comment>
<dbReference type="InterPro" id="IPR005913">
    <property type="entry name" value="dTDP_dehydrorham_reduct"/>
</dbReference>
<dbReference type="Proteomes" id="UP000680116">
    <property type="component" value="Chromosome"/>
</dbReference>
<dbReference type="GO" id="GO:0008831">
    <property type="term" value="F:dTDP-4-dehydrorhamnose reductase activity"/>
    <property type="evidence" value="ECO:0007669"/>
    <property type="project" value="UniProtKB-EC"/>
</dbReference>
<dbReference type="NCBIfam" id="TIGR01214">
    <property type="entry name" value="rmlD"/>
    <property type="match status" value="1"/>
</dbReference>
<evidence type="ECO:0000256" key="2">
    <source>
        <dbReference type="ARBA" id="ARBA00010944"/>
    </source>
</evidence>
<dbReference type="RefSeq" id="WP_215219826.1">
    <property type="nucleotide sequence ID" value="NZ_OU015430.1"/>
</dbReference>
<evidence type="ECO:0000256" key="4">
    <source>
        <dbReference type="ARBA" id="ARBA00017099"/>
    </source>
</evidence>
<keyword evidence="6 8" id="KW-0560">Oxidoreductase</keyword>
<comment type="catalytic activity">
    <reaction evidence="5 6">
        <text>dTDP-beta-L-rhamnose + NADP(+) = dTDP-4-dehydro-beta-L-rhamnose + NADPH + H(+)</text>
        <dbReference type="Rhea" id="RHEA:21796"/>
        <dbReference type="ChEBI" id="CHEBI:15378"/>
        <dbReference type="ChEBI" id="CHEBI:57510"/>
        <dbReference type="ChEBI" id="CHEBI:57783"/>
        <dbReference type="ChEBI" id="CHEBI:58349"/>
        <dbReference type="ChEBI" id="CHEBI:62830"/>
        <dbReference type="EC" id="1.1.1.133"/>
    </reaction>
</comment>
<evidence type="ECO:0000256" key="1">
    <source>
        <dbReference type="ARBA" id="ARBA00004781"/>
    </source>
</evidence>
<comment type="cofactor">
    <cofactor evidence="6">
        <name>Mg(2+)</name>
        <dbReference type="ChEBI" id="CHEBI:18420"/>
    </cofactor>
    <text evidence="6">Binds 1 Mg(2+) ion per monomer.</text>
</comment>
<feature type="domain" description="RmlD-like substrate binding" evidence="7">
    <location>
        <begin position="1"/>
        <end position="295"/>
    </location>
</feature>
<protein>
    <recommendedName>
        <fullName evidence="4 6">dTDP-4-dehydrorhamnose reductase</fullName>
        <ecNumber evidence="3 6">1.1.1.133</ecNumber>
    </recommendedName>
</protein>
<accession>A0ABM8UE46</accession>